<comment type="similarity">
    <text evidence="1">Belongs to the protein kinase superfamily. ADCK protein kinase family.</text>
</comment>
<feature type="domain" description="ABC1 atypical kinase-like" evidence="3">
    <location>
        <begin position="99"/>
        <end position="344"/>
    </location>
</feature>
<dbReference type="CDD" id="cd05121">
    <property type="entry name" value="ABC1_ADCK3-like"/>
    <property type="match status" value="1"/>
</dbReference>
<organism evidence="4 5">
    <name type="scientific">Cognatiluteimonas sedimenti</name>
    <dbReference type="NCBI Taxonomy" id="2927791"/>
    <lineage>
        <taxon>Bacteria</taxon>
        <taxon>Pseudomonadati</taxon>
        <taxon>Pseudomonadota</taxon>
        <taxon>Gammaproteobacteria</taxon>
        <taxon>Lysobacterales</taxon>
        <taxon>Lysobacteraceae</taxon>
        <taxon>Cognatiluteimonas</taxon>
    </lineage>
</organism>
<dbReference type="Pfam" id="PF03109">
    <property type="entry name" value="ABC1"/>
    <property type="match status" value="1"/>
</dbReference>
<evidence type="ECO:0000256" key="1">
    <source>
        <dbReference type="ARBA" id="ARBA00009670"/>
    </source>
</evidence>
<keyword evidence="2" id="KW-0472">Membrane</keyword>
<dbReference type="PANTHER" id="PTHR10566:SF113">
    <property type="entry name" value="PROTEIN ACTIVITY OF BC1 COMPLEX KINASE 7, CHLOROPLASTIC"/>
    <property type="match status" value="1"/>
</dbReference>
<reference evidence="4 5" key="1">
    <citation type="submission" date="2022-03" db="EMBL/GenBank/DDBJ databases">
        <title>Luteimonas soily sp. nov., a novel bacterium isolated from the soil.</title>
        <authorList>
            <person name="Zhang X."/>
        </authorList>
    </citation>
    <scope>NUCLEOTIDE SEQUENCE [LARGE SCALE GENOMIC DNA]</scope>
    <source>
        <strain evidence="4 5">50</strain>
    </source>
</reference>
<dbReference type="InterPro" id="IPR050154">
    <property type="entry name" value="UbiB_kinase"/>
</dbReference>
<dbReference type="SUPFAM" id="SSF56112">
    <property type="entry name" value="Protein kinase-like (PK-like)"/>
    <property type="match status" value="1"/>
</dbReference>
<dbReference type="Proteomes" id="UP001165423">
    <property type="component" value="Unassembled WGS sequence"/>
</dbReference>
<evidence type="ECO:0000256" key="2">
    <source>
        <dbReference type="SAM" id="Phobius"/>
    </source>
</evidence>
<dbReference type="PANTHER" id="PTHR10566">
    <property type="entry name" value="CHAPERONE-ACTIVITY OF BC1 COMPLEX CABC1 -RELATED"/>
    <property type="match status" value="1"/>
</dbReference>
<evidence type="ECO:0000313" key="5">
    <source>
        <dbReference type="Proteomes" id="UP001165423"/>
    </source>
</evidence>
<accession>A0ABT0A2Q7</accession>
<gene>
    <name evidence="4" type="ORF">MQC88_04680</name>
</gene>
<evidence type="ECO:0000313" key="4">
    <source>
        <dbReference type="EMBL" id="MCJ0825259.1"/>
    </source>
</evidence>
<sequence>MLWETLSATRDLGRLHELASVLARYGFGELIRRLGLARLLERAGRVVSLERINDLVALPPPERVRRAMEEMGPCFVKLGQVLATRVDLFAPEWIAEFEKLQNRVPAVPFAQVREQLKADLGAPPEQVFAAFDPEPIAAASIAQVYRAQLHDGSTVAVKVRRPGIKPLVDADMRLLQRLAASIESESLELARYQPRALVRQLQSSLGLEMDLAAECRHAERIAAAFADEPALVVPAVHWQWTGERINVQQFVDGIPLSDLAAIQAAGGNCPGIARLGAQVELRMLFIDGFFHADPHPGNVFWLPGDRLALIDYGMVGRLSDVRRGQMVELLDALVRRDPGPVAEVLLDWAVDDRVDADALTQQVEAFIDRYHGVPLKELHLGTMIGEITGLLREHRVALPPDLAMMVKVLVTLEGIGRRFDPDFDMASEAAPFLQRAMLARYSPRALARRGRRAVGDTLGLLSSLPTELRHLLREARRGRMNVNLDVERLEKFGQRVEHSANRLAMSALVAALIVGSSIVMTVPGGPTFLGLPFFGLLGFVGAMLGSFWLLYSIWRSGGGR</sequence>
<evidence type="ECO:0000259" key="3">
    <source>
        <dbReference type="Pfam" id="PF03109"/>
    </source>
</evidence>
<feature type="transmembrane region" description="Helical" evidence="2">
    <location>
        <begin position="503"/>
        <end position="522"/>
    </location>
</feature>
<dbReference type="RefSeq" id="WP_243319467.1">
    <property type="nucleotide sequence ID" value="NZ_JALGCL010000001.1"/>
</dbReference>
<proteinExistence type="inferred from homology"/>
<keyword evidence="2" id="KW-0812">Transmembrane</keyword>
<keyword evidence="2" id="KW-1133">Transmembrane helix</keyword>
<feature type="transmembrane region" description="Helical" evidence="2">
    <location>
        <begin position="528"/>
        <end position="551"/>
    </location>
</feature>
<dbReference type="EMBL" id="JALGCL010000001">
    <property type="protein sequence ID" value="MCJ0825259.1"/>
    <property type="molecule type" value="Genomic_DNA"/>
</dbReference>
<dbReference type="InterPro" id="IPR011009">
    <property type="entry name" value="Kinase-like_dom_sf"/>
</dbReference>
<comment type="caution">
    <text evidence="4">The sequence shown here is derived from an EMBL/GenBank/DDBJ whole genome shotgun (WGS) entry which is preliminary data.</text>
</comment>
<keyword evidence="5" id="KW-1185">Reference proteome</keyword>
<dbReference type="InterPro" id="IPR004147">
    <property type="entry name" value="ABC1_dom"/>
</dbReference>
<name>A0ABT0A2Q7_9GAMM</name>
<protein>
    <submittedName>
        <fullName evidence="4">AarF/UbiB family protein</fullName>
    </submittedName>
</protein>